<protein>
    <submittedName>
        <fullName evidence="2">Uncharacterized protein</fullName>
    </submittedName>
</protein>
<reference evidence="2 3" key="1">
    <citation type="submission" date="2014-04" db="EMBL/GenBank/DDBJ databases">
        <authorList>
            <consortium name="DOE Joint Genome Institute"/>
            <person name="Kuo A."/>
            <person name="Kohler A."/>
            <person name="Nagy L.G."/>
            <person name="Floudas D."/>
            <person name="Copeland A."/>
            <person name="Barry K.W."/>
            <person name="Cichocki N."/>
            <person name="Veneault-Fourrey C."/>
            <person name="LaButti K."/>
            <person name="Lindquist E.A."/>
            <person name="Lipzen A."/>
            <person name="Lundell T."/>
            <person name="Morin E."/>
            <person name="Murat C."/>
            <person name="Sun H."/>
            <person name="Tunlid A."/>
            <person name="Henrissat B."/>
            <person name="Grigoriev I.V."/>
            <person name="Hibbett D.S."/>
            <person name="Martin F."/>
            <person name="Nordberg H.P."/>
            <person name="Cantor M.N."/>
            <person name="Hua S.X."/>
        </authorList>
    </citation>
    <scope>NUCLEOTIDE SEQUENCE [LARGE SCALE GENOMIC DNA]</scope>
    <source>
        <strain evidence="2 3">LaAM-08-1</strain>
    </source>
</reference>
<evidence type="ECO:0000313" key="3">
    <source>
        <dbReference type="Proteomes" id="UP000054477"/>
    </source>
</evidence>
<feature type="compositionally biased region" description="Basic and acidic residues" evidence="1">
    <location>
        <begin position="518"/>
        <end position="558"/>
    </location>
</feature>
<feature type="region of interest" description="Disordered" evidence="1">
    <location>
        <begin position="400"/>
        <end position="563"/>
    </location>
</feature>
<dbReference type="AlphaFoldDB" id="A0A0C9WII2"/>
<evidence type="ECO:0000256" key="1">
    <source>
        <dbReference type="SAM" id="MobiDB-lite"/>
    </source>
</evidence>
<accession>A0A0C9WII2</accession>
<feature type="compositionally biased region" description="Polar residues" evidence="1">
    <location>
        <begin position="252"/>
        <end position="261"/>
    </location>
</feature>
<feature type="region of interest" description="Disordered" evidence="1">
    <location>
        <begin position="210"/>
        <end position="234"/>
    </location>
</feature>
<dbReference type="HOGENOM" id="CLU_376851_0_0_1"/>
<feature type="compositionally biased region" description="Basic and acidic residues" evidence="1">
    <location>
        <begin position="418"/>
        <end position="430"/>
    </location>
</feature>
<feature type="region of interest" description="Disordered" evidence="1">
    <location>
        <begin position="26"/>
        <end position="59"/>
    </location>
</feature>
<keyword evidence="3" id="KW-1185">Reference proteome</keyword>
<feature type="compositionally biased region" description="Polar residues" evidence="1">
    <location>
        <begin position="402"/>
        <end position="415"/>
    </location>
</feature>
<feature type="compositionally biased region" description="Basic and acidic residues" evidence="1">
    <location>
        <begin position="213"/>
        <end position="234"/>
    </location>
</feature>
<dbReference type="Proteomes" id="UP000054477">
    <property type="component" value="Unassembled WGS sequence"/>
</dbReference>
<feature type="compositionally biased region" description="Basic and acidic residues" evidence="1">
    <location>
        <begin position="467"/>
        <end position="501"/>
    </location>
</feature>
<dbReference type="OrthoDB" id="10354155at2759"/>
<feature type="compositionally biased region" description="Basic and acidic residues" evidence="1">
    <location>
        <begin position="727"/>
        <end position="736"/>
    </location>
</feature>
<feature type="region of interest" description="Disordered" evidence="1">
    <location>
        <begin position="252"/>
        <end position="278"/>
    </location>
</feature>
<proteinExistence type="predicted"/>
<sequence length="736" mass="81133">MADLKSRIGGKRKYFSNLVWKREDQLGHSGHPKRAASLTYHSRREENTPADYDSDASSIASSDCGEEAYFLASNGEGRGEGPTAPYRRFRSAEPTSLLNRLELPVFSASSPIKRANAVESPKRLIERIGSGLYAAQHTPIMLHSEDMDIDITPASEVTIAEEAPNGHVWPDQAIHEAGEVSGINSMAIDTVHHEAGTGTIESAPTISDSLNNRVEESNGDHRQPAGEDSTAHKDVETIPGLTFSERRNHLNSPVQHQNADASSSSSSPAFPIPVTEGGSLEQTLNSCMTPQALPIKKSPASSLEEGQWEETSSPPKVPPDFILNVRKLLLPLVAQNAQHRTDFGQETIRSPESVQKALSGVVDDEVCTSFAGQMSVIRKEMVALNATAVKEAVMRVHADRSQVAQEESGSMSSQPLPLEKRDRTAPRAMREVSSQSKKIELSRSPNYGDNSKEGQSKTEAPTAIGPEYREQSIPKDKADESSKYIQLREIHDRRAGYEAKRSSAKGYTPRQDSLNGRVETRRTMDRDYARSHYRRDSSDMQVDARPRRSPIPDRHSDSLENPPAPMALTGRNDCMWPQTVEPHTAAHLLPAGVLHDLPHIVIQAHGRLPTLTPMHAKIRYTALLVVNIPRPRRLLLVPPSFHLVGLAHPPEMDGHPALLRTGESEEDAHDHAPPSVGIKKRFRQPARILTRHVVAPHTTVRIIFRRPLVAQLESHIPPSVDPSHPQCGDELRHMSA</sequence>
<feature type="region of interest" description="Disordered" evidence="1">
    <location>
        <begin position="715"/>
        <end position="736"/>
    </location>
</feature>
<gene>
    <name evidence="2" type="ORF">K443DRAFT_112764</name>
</gene>
<name>A0A0C9WII2_9AGAR</name>
<reference evidence="3" key="2">
    <citation type="submission" date="2015-01" db="EMBL/GenBank/DDBJ databases">
        <title>Evolutionary Origins and Diversification of the Mycorrhizal Mutualists.</title>
        <authorList>
            <consortium name="DOE Joint Genome Institute"/>
            <consortium name="Mycorrhizal Genomics Consortium"/>
            <person name="Kohler A."/>
            <person name="Kuo A."/>
            <person name="Nagy L.G."/>
            <person name="Floudas D."/>
            <person name="Copeland A."/>
            <person name="Barry K.W."/>
            <person name="Cichocki N."/>
            <person name="Veneault-Fourrey C."/>
            <person name="LaButti K."/>
            <person name="Lindquist E.A."/>
            <person name="Lipzen A."/>
            <person name="Lundell T."/>
            <person name="Morin E."/>
            <person name="Murat C."/>
            <person name="Riley R."/>
            <person name="Ohm R."/>
            <person name="Sun H."/>
            <person name="Tunlid A."/>
            <person name="Henrissat B."/>
            <person name="Grigoriev I.V."/>
            <person name="Hibbett D.S."/>
            <person name="Martin F."/>
        </authorList>
    </citation>
    <scope>NUCLEOTIDE SEQUENCE [LARGE SCALE GENOMIC DNA]</scope>
    <source>
        <strain evidence="3">LaAM-08-1</strain>
    </source>
</reference>
<evidence type="ECO:0000313" key="2">
    <source>
        <dbReference type="EMBL" id="KIJ92989.1"/>
    </source>
</evidence>
<dbReference type="EMBL" id="KN838872">
    <property type="protein sequence ID" value="KIJ92989.1"/>
    <property type="molecule type" value="Genomic_DNA"/>
</dbReference>
<organism evidence="2 3">
    <name type="scientific">Laccaria amethystina LaAM-08-1</name>
    <dbReference type="NCBI Taxonomy" id="1095629"/>
    <lineage>
        <taxon>Eukaryota</taxon>
        <taxon>Fungi</taxon>
        <taxon>Dikarya</taxon>
        <taxon>Basidiomycota</taxon>
        <taxon>Agaricomycotina</taxon>
        <taxon>Agaricomycetes</taxon>
        <taxon>Agaricomycetidae</taxon>
        <taxon>Agaricales</taxon>
        <taxon>Agaricineae</taxon>
        <taxon>Hydnangiaceae</taxon>
        <taxon>Laccaria</taxon>
    </lineage>
</organism>